<gene>
    <name evidence="3" type="ORF">SAMN05660209_00002</name>
</gene>
<proteinExistence type="predicted"/>
<dbReference type="Proteomes" id="UP000198921">
    <property type="component" value="Unassembled WGS sequence"/>
</dbReference>
<dbReference type="SUPFAM" id="SSF55008">
    <property type="entry name" value="HMA, heavy metal-associated domain"/>
    <property type="match status" value="1"/>
</dbReference>
<name>A0A1H3AEZ3_9ACTN</name>
<dbReference type="Gene3D" id="3.30.70.100">
    <property type="match status" value="1"/>
</dbReference>
<dbReference type="InterPro" id="IPR036163">
    <property type="entry name" value="HMA_dom_sf"/>
</dbReference>
<dbReference type="STRING" id="1137993.SAMN05660209_00002"/>
<dbReference type="PROSITE" id="PS50846">
    <property type="entry name" value="HMA_2"/>
    <property type="match status" value="1"/>
</dbReference>
<dbReference type="AlphaFoldDB" id="A0A1H3AEZ3"/>
<evidence type="ECO:0000313" key="4">
    <source>
        <dbReference type="Proteomes" id="UP000198921"/>
    </source>
</evidence>
<keyword evidence="4" id="KW-1185">Reference proteome</keyword>
<dbReference type="PANTHER" id="PTHR22814">
    <property type="entry name" value="COPPER TRANSPORT PROTEIN ATOX1-RELATED"/>
    <property type="match status" value="1"/>
</dbReference>
<keyword evidence="1" id="KW-0479">Metal-binding</keyword>
<reference evidence="4" key="1">
    <citation type="submission" date="2016-10" db="EMBL/GenBank/DDBJ databases">
        <authorList>
            <person name="Varghese N."/>
            <person name="Submissions S."/>
        </authorList>
    </citation>
    <scope>NUCLEOTIDE SEQUENCE [LARGE SCALE GENOMIC DNA]</scope>
    <source>
        <strain evidence="4">DSM 45422</strain>
    </source>
</reference>
<sequence>MAQFSIQVPDMTCRHCVRSVSQAVSDVTGVREVVVDLATKAVHVRGAVEPDVVCAAITAVGYAAHVIDSQTTPPQT</sequence>
<organism evidence="3 4">
    <name type="scientific">Geodermatophilus africanus</name>
    <dbReference type="NCBI Taxonomy" id="1137993"/>
    <lineage>
        <taxon>Bacteria</taxon>
        <taxon>Bacillati</taxon>
        <taxon>Actinomycetota</taxon>
        <taxon>Actinomycetes</taxon>
        <taxon>Geodermatophilales</taxon>
        <taxon>Geodermatophilaceae</taxon>
        <taxon>Geodermatophilus</taxon>
    </lineage>
</organism>
<dbReference type="EMBL" id="FNOT01000001">
    <property type="protein sequence ID" value="SDX27409.1"/>
    <property type="molecule type" value="Genomic_DNA"/>
</dbReference>
<dbReference type="CDD" id="cd00371">
    <property type="entry name" value="HMA"/>
    <property type="match status" value="1"/>
</dbReference>
<dbReference type="PANTHER" id="PTHR22814:SF287">
    <property type="entry name" value="COPPER TRANSPORT PROTEIN ATX1"/>
    <property type="match status" value="1"/>
</dbReference>
<evidence type="ECO:0000313" key="3">
    <source>
        <dbReference type="EMBL" id="SDX27409.1"/>
    </source>
</evidence>
<dbReference type="Pfam" id="PF00403">
    <property type="entry name" value="HMA"/>
    <property type="match status" value="1"/>
</dbReference>
<dbReference type="InterPro" id="IPR006121">
    <property type="entry name" value="HMA_dom"/>
</dbReference>
<dbReference type="RefSeq" id="WP_244522248.1">
    <property type="nucleotide sequence ID" value="NZ_FNOT01000001.1"/>
</dbReference>
<evidence type="ECO:0000256" key="1">
    <source>
        <dbReference type="ARBA" id="ARBA00022723"/>
    </source>
</evidence>
<evidence type="ECO:0000259" key="2">
    <source>
        <dbReference type="PROSITE" id="PS50846"/>
    </source>
</evidence>
<dbReference type="InterPro" id="IPR017969">
    <property type="entry name" value="Heavy-metal-associated_CS"/>
</dbReference>
<accession>A0A1H3AEZ3</accession>
<dbReference type="PROSITE" id="PS01047">
    <property type="entry name" value="HMA_1"/>
    <property type="match status" value="1"/>
</dbReference>
<dbReference type="GO" id="GO:0046872">
    <property type="term" value="F:metal ion binding"/>
    <property type="evidence" value="ECO:0007669"/>
    <property type="project" value="UniProtKB-KW"/>
</dbReference>
<protein>
    <submittedName>
        <fullName evidence="3">Copper chaperone</fullName>
    </submittedName>
</protein>
<feature type="domain" description="HMA" evidence="2">
    <location>
        <begin position="2"/>
        <end position="65"/>
    </location>
</feature>